<evidence type="ECO:0000313" key="3">
    <source>
        <dbReference type="EMBL" id="CAH3110216.1"/>
    </source>
</evidence>
<organism evidence="3 4">
    <name type="scientific">Pocillopora meandrina</name>
    <dbReference type="NCBI Taxonomy" id="46732"/>
    <lineage>
        <taxon>Eukaryota</taxon>
        <taxon>Metazoa</taxon>
        <taxon>Cnidaria</taxon>
        <taxon>Anthozoa</taxon>
        <taxon>Hexacorallia</taxon>
        <taxon>Scleractinia</taxon>
        <taxon>Astrocoeniina</taxon>
        <taxon>Pocilloporidae</taxon>
        <taxon>Pocillopora</taxon>
    </lineage>
</organism>
<keyword evidence="4" id="KW-1185">Reference proteome</keyword>
<evidence type="ECO:0000313" key="4">
    <source>
        <dbReference type="Proteomes" id="UP001159428"/>
    </source>
</evidence>
<dbReference type="GO" id="GO:0003723">
    <property type="term" value="F:RNA binding"/>
    <property type="evidence" value="ECO:0007669"/>
    <property type="project" value="UniProtKB-KW"/>
</dbReference>
<comment type="caution">
    <text evidence="3">The sequence shown here is derived from an EMBL/GenBank/DDBJ whole genome shotgun (WGS) entry which is preliminary data.</text>
</comment>
<feature type="compositionally biased region" description="Basic and acidic residues" evidence="1">
    <location>
        <begin position="1556"/>
        <end position="1567"/>
    </location>
</feature>
<dbReference type="InterPro" id="IPR057596">
    <property type="entry name" value="RDRP_core"/>
</dbReference>
<evidence type="ECO:0000256" key="1">
    <source>
        <dbReference type="SAM" id="MobiDB-lite"/>
    </source>
</evidence>
<dbReference type="Proteomes" id="UP001159428">
    <property type="component" value="Unassembled WGS sequence"/>
</dbReference>
<dbReference type="PANTHER" id="PTHR23079:SF55">
    <property type="entry name" value="RNA-DIRECTED RNA POLYMERASE"/>
    <property type="match status" value="1"/>
</dbReference>
<dbReference type="EMBL" id="CALNXJ010000012">
    <property type="protein sequence ID" value="CAH3110216.1"/>
    <property type="molecule type" value="Genomic_DNA"/>
</dbReference>
<dbReference type="GO" id="GO:0030422">
    <property type="term" value="P:siRNA processing"/>
    <property type="evidence" value="ECO:0007669"/>
    <property type="project" value="TreeGrafter"/>
</dbReference>
<dbReference type="GO" id="GO:0031380">
    <property type="term" value="C:nuclear RNA-directed RNA polymerase complex"/>
    <property type="evidence" value="ECO:0007669"/>
    <property type="project" value="TreeGrafter"/>
</dbReference>
<feature type="domain" description="RDRP core" evidence="2">
    <location>
        <begin position="1279"/>
        <end position="1846"/>
    </location>
</feature>
<sequence length="2604" mass="300506">MLTEYLRQRDGPDFHENLMKLTFNITPVEVANNFCRSVLERGIFCRQRPYIYLGHSDEQLAKKSCYFIAATHEEIHDLLSKFGDFSGEKNVAKRASKIAMLFSPLIKTVHLDENYFKVEPDVTGGVFPSHTFTDGCGFMSLRFASEVQQVLDLDYQPSAVHIRYRGIEGMLILKEDLSGIKVQFHKSMQKFLDPDKKEPDVFNIVNVIGYSRPFTNGYFNSRMIMLLEERGVSAQSLEALQDDYHELLEGINKGTSDSEYFLMLKGEIYLLQEIQDNGIDGRTKRELKRLQKRELEEMEKATYTRVLVPKSREVFAVCDPLNKLNYGECYFNPTLPGNKARDFTAGQKFVVMRSQCYHPGDVRVLKMTDKRKGYEKLKDCLVLPVKGPRPHAFECFGGDLSGKKFFVSWDQSILPSGKEKPCNYSPSVKAKISAAVAHSVSKVTSKFKRTNPSKRVEDRKEMELYFATYSDQISKEIEQAYLQCATTSSLSSKEFRHLSKMLYQVTIPGEDLQDLQEELNSIKPKIPSGKSTAASLDSSLDEEDFEERQSLRHNTMSATTACEGSAGDSCHRGIKIWQNIDDKAKEFVHRMQREMRKIVVKRRQDYVRSNLNNLMAFHRCIDLSDVNVPLKGHQAEAHILHVKFHGIDRDDYKVEYEKLESTLLTEYLKQRDGPDFHQKLMKLTFNITPVDEANAFCQSVLERGIFCRQSSYFFLGHSDKQLKEKSCYMMKASNEEIHELLSKFGNFWEEKNLAKRARKIGMLFSRLNRTMPLRADEYTVEPDKKGGVVRSYTFTDGCGFMSPNFASELQQIFELNYKPSAVHIRYRGIEGVLCLKDDLTEVKVQFHKSMQRFFTPDENMPHTFNFIDVVDHSRPYVNGYLNSRMVMLLAERGVFPENLEDLQDGFHELVENMCKETAEYFLSFKGEFRLLQEIQENGIDSGVRNRLKLLQKQELDEMGMAAYTRVLVPKSRVVFAVSDPLHKLKYGECYFNPTTPSEEARNFSDGQKFLVTRSPCYVPGDLRVLKLTNDREGYENLKDCLVLPARGPRPHAFECSGGDLSGEKFFVCWDKKIIPSGNEKPCDYSPTKGATIRRTSSKSLAKVTEKFKKNDNGKEVKHREEMMQYFATYSDETQIKIEREYMKYATGNGPSSKECRHLSKMLYQATNFTKDANDLEKQLEETEQPTSSELPSNSLPNRLSCVFAMSEKESKIQTMDPYGIPDDMITIPPKDHLQTVKYVKHFDIQGNRVRPPMKYNKMEGGNLFLEYLMSVQGPQVVDRLMTVGFRPERGAETDCSERILKRGILFSGEVYRFLGHSNSQLKERTCFLMNDSDEHIYELLAEFGKFSQIKSTAKRAKRIGLLFSSFSQSITLEEHQYDVINDIERGNYIFTDGCGYMSDSFAQEIQDVQHLESKPCVVQVRYQGFKGVLLLNSQLDGGVKVQFRKSMRKFAIPDEQMRRTCTTFGVVKCSRPYTIGYLNKQITMLLADSGVKHSYLTGLQNDYHALLREVLGSEQTAEFYLRIKGEHKFLNWLHDDGLKSDSLQRELKSLRNKEIRKMQKESPKDGNDDTSQTNGSKCKLRVLVPNSRVVFGTCDPFDDLEYGQCVFQPTLYDEVQIAEFQAAQEVMIVRNPCYHPGDIRVLKLVKNLRKYEYLSDCIVFPTRGNRPHADESSGGDLDGDEFFVSWDQDLIPPWRSAPFKYSCNSPLVAIPNAFKGYLNQFTSYLRDFITSWAHHYMPSLFGSAEHAEKAKKEKERRHMLEYFTSFNNDLVARVDAVFMKYAALYGPSCCECVYLTRFFSDAVDMLAEKDEVLAKVRELNRDYPRGFFQDASARQPDFFRRILIRMKMRKPPFQPGDDVWTRMEEKTRSFVEEIKDFQRSTVERGNSDSFRINILSADSLTTSPENTTVENKQKSENKYYRGESTEFNQQRIYYINTNELKTITMEPYCIPPEMITTPPEDHLKKAIYVKHFNIHGGRVRPPIRYNKVGGGNLFLEYLMSVQGPQGVDRLMTVGFRPERGRDEDFSESILKRNILFSGEIYRFLGHSNSQLKERTCFLLNDSDEGIYELLAQFGEFSKIKTTAKRAKRIGLLFSSFDQSTILQETQYDVIDDIEGGKYIFTDGCGFMSDSFAQEIQDVHRHLESKPCVVQVRYQGFKGVLVLNPRLNDGVQVQFRKSMKKFSIPDERVRLSCTTFGVVKCSRPYTMGYLNKQITMLLADSGVKHSYLRQLQNNFHIMLRELCSARQSAESYLCIKGEQKLLGLLHDFGLENPRLQRQLKALRAKEVRKMQKENTDEDESSVTQTSRCKLRVLVPKSRVVFGVCDPFQSLEYGQCVFQPTLFDEEQMEGFQRAEEVIVVRNPCYHPGDIRVLKLIKNQPEYAYLSDCIVFPTKGRRPHADESAGGDLDGDEFFVSWDQNLIPSWRSAPFDYSSSSPLVMISNAFSHLGQWTSSLQNRISSWGYSNMPSVFGTAEEAERKKKLKERRHMLEYFSTYNNDLVARVDAIFMKYAALYGPSCQECVHLNRFFSDAVDMVAQKVFVLATLRNYERNYHRLVRDPLAARVDPVEWYRVWMQQKPPFNRGDDVWTPMEENTRVFVEEMSRRQ</sequence>
<feature type="domain" description="RDRP core" evidence="2">
    <location>
        <begin position="696"/>
        <end position="1181"/>
    </location>
</feature>
<dbReference type="InterPro" id="IPR007855">
    <property type="entry name" value="RDRP"/>
</dbReference>
<name>A0AAU9WCY3_9CNID</name>
<accession>A0AAU9WCY3</accession>
<evidence type="ECO:0000259" key="2">
    <source>
        <dbReference type="Pfam" id="PF05183"/>
    </source>
</evidence>
<protein>
    <recommendedName>
        <fullName evidence="2">RDRP core domain-containing protein</fullName>
    </recommendedName>
</protein>
<dbReference type="Pfam" id="PF05183">
    <property type="entry name" value="RdRP"/>
    <property type="match status" value="4"/>
</dbReference>
<gene>
    <name evidence="3" type="ORF">PMEA_00004268</name>
</gene>
<reference evidence="3 4" key="1">
    <citation type="submission" date="2022-05" db="EMBL/GenBank/DDBJ databases">
        <authorList>
            <consortium name="Genoscope - CEA"/>
            <person name="William W."/>
        </authorList>
    </citation>
    <scope>NUCLEOTIDE SEQUENCE [LARGE SCALE GENOMIC DNA]</scope>
</reference>
<dbReference type="GO" id="GO:0003968">
    <property type="term" value="F:RNA-directed RNA polymerase activity"/>
    <property type="evidence" value="ECO:0007669"/>
    <property type="project" value="UniProtKB-KW"/>
</dbReference>
<proteinExistence type="predicted"/>
<feature type="region of interest" description="Disordered" evidence="1">
    <location>
        <begin position="1556"/>
        <end position="1575"/>
    </location>
</feature>
<dbReference type="PANTHER" id="PTHR23079">
    <property type="entry name" value="RNA-DEPENDENT RNA POLYMERASE"/>
    <property type="match status" value="1"/>
</dbReference>
<feature type="domain" description="RDRP core" evidence="2">
    <location>
        <begin position="2006"/>
        <end position="2534"/>
    </location>
</feature>
<feature type="domain" description="RDRP core" evidence="2">
    <location>
        <begin position="29"/>
        <end position="504"/>
    </location>
</feature>